<gene>
    <name evidence="8" type="ORF">D9V28_02685</name>
</gene>
<evidence type="ECO:0000256" key="2">
    <source>
        <dbReference type="ARBA" id="ARBA00022475"/>
    </source>
</evidence>
<comment type="caution">
    <text evidence="8">The sequence shown here is derived from an EMBL/GenBank/DDBJ whole genome shotgun (WGS) entry which is preliminary data.</text>
</comment>
<protein>
    <recommendedName>
        <fullName evidence="7">Cardiolipin synthase N-terminal domain-containing protein</fullName>
    </recommendedName>
</protein>
<dbReference type="OrthoDB" id="5125307at2"/>
<keyword evidence="4 6" id="KW-1133">Transmembrane helix</keyword>
<dbReference type="EMBL" id="RCWJ01000001">
    <property type="protein sequence ID" value="RLQ85782.1"/>
    <property type="molecule type" value="Genomic_DNA"/>
</dbReference>
<dbReference type="GO" id="GO:0005886">
    <property type="term" value="C:plasma membrane"/>
    <property type="evidence" value="ECO:0007669"/>
    <property type="project" value="UniProtKB-SubCell"/>
</dbReference>
<evidence type="ECO:0000256" key="1">
    <source>
        <dbReference type="ARBA" id="ARBA00004651"/>
    </source>
</evidence>
<sequence>MSKKPKWSEFSPGRKVVVVLVGAVQLALAAAAWVDLAKRPPEQVNGPKKLWGALIAVNWIGPIAYFVKGRRQIT</sequence>
<reference evidence="8 9" key="1">
    <citation type="submission" date="2018-10" db="EMBL/GenBank/DDBJ databases">
        <authorList>
            <person name="Li J."/>
        </authorList>
    </citation>
    <scope>NUCLEOTIDE SEQUENCE [LARGE SCALE GENOMIC DNA]</scope>
    <source>
        <strain evidence="8 9">ZD1-4</strain>
    </source>
</reference>
<keyword evidence="5 6" id="KW-0472">Membrane</keyword>
<evidence type="ECO:0000256" key="3">
    <source>
        <dbReference type="ARBA" id="ARBA00022692"/>
    </source>
</evidence>
<proteinExistence type="predicted"/>
<keyword evidence="2" id="KW-1003">Cell membrane</keyword>
<evidence type="ECO:0000256" key="6">
    <source>
        <dbReference type="SAM" id="Phobius"/>
    </source>
</evidence>
<name>A0A3L7JBA9_9MICO</name>
<dbReference type="Pfam" id="PF13396">
    <property type="entry name" value="PLDc_N"/>
    <property type="match status" value="1"/>
</dbReference>
<organism evidence="8 9">
    <name type="scientific">Mycetocola zhadangensis</name>
    <dbReference type="NCBI Taxonomy" id="1164595"/>
    <lineage>
        <taxon>Bacteria</taxon>
        <taxon>Bacillati</taxon>
        <taxon>Actinomycetota</taxon>
        <taxon>Actinomycetes</taxon>
        <taxon>Micrococcales</taxon>
        <taxon>Microbacteriaceae</taxon>
        <taxon>Mycetocola</taxon>
    </lineage>
</organism>
<feature type="domain" description="Cardiolipin synthase N-terminal" evidence="7">
    <location>
        <begin position="27"/>
        <end position="70"/>
    </location>
</feature>
<dbReference type="RefSeq" id="WP_121658869.1">
    <property type="nucleotide sequence ID" value="NZ_BMEK01000001.1"/>
</dbReference>
<evidence type="ECO:0000256" key="4">
    <source>
        <dbReference type="ARBA" id="ARBA00022989"/>
    </source>
</evidence>
<dbReference type="Proteomes" id="UP000282460">
    <property type="component" value="Unassembled WGS sequence"/>
</dbReference>
<keyword evidence="3 6" id="KW-0812">Transmembrane</keyword>
<evidence type="ECO:0000313" key="9">
    <source>
        <dbReference type="Proteomes" id="UP000282460"/>
    </source>
</evidence>
<dbReference type="InterPro" id="IPR027379">
    <property type="entry name" value="CLS_N"/>
</dbReference>
<evidence type="ECO:0000259" key="7">
    <source>
        <dbReference type="Pfam" id="PF13396"/>
    </source>
</evidence>
<evidence type="ECO:0000313" key="8">
    <source>
        <dbReference type="EMBL" id="RLQ85782.1"/>
    </source>
</evidence>
<accession>A0A3L7JBA9</accession>
<feature type="transmembrane region" description="Helical" evidence="6">
    <location>
        <begin position="50"/>
        <end position="67"/>
    </location>
</feature>
<dbReference type="AlphaFoldDB" id="A0A3L7JBA9"/>
<keyword evidence="9" id="KW-1185">Reference proteome</keyword>
<evidence type="ECO:0000256" key="5">
    <source>
        <dbReference type="ARBA" id="ARBA00023136"/>
    </source>
</evidence>
<comment type="subcellular location">
    <subcellularLocation>
        <location evidence="1">Cell membrane</location>
        <topology evidence="1">Multi-pass membrane protein</topology>
    </subcellularLocation>
</comment>